<dbReference type="RefSeq" id="WP_204595991.1">
    <property type="nucleotide sequence ID" value="NZ_JAFBDA010000020.1"/>
</dbReference>
<accession>A0ABS7KVN1</accession>
<name>A0ABS7KVN1_CLOSR</name>
<dbReference type="InterPro" id="IPR029479">
    <property type="entry name" value="Nitroreductase"/>
</dbReference>
<evidence type="ECO:0000256" key="2">
    <source>
        <dbReference type="ARBA" id="ARBA00023002"/>
    </source>
</evidence>
<comment type="caution">
    <text evidence="4">The sequence shown here is derived from an EMBL/GenBank/DDBJ whole genome shotgun (WGS) entry which is preliminary data.</text>
</comment>
<evidence type="ECO:0000313" key="5">
    <source>
        <dbReference type="Proteomes" id="UP001299068"/>
    </source>
</evidence>
<feature type="domain" description="Nitroreductase" evidence="3">
    <location>
        <begin position="66"/>
        <end position="151"/>
    </location>
</feature>
<dbReference type="Gene3D" id="3.40.109.10">
    <property type="entry name" value="NADH Oxidase"/>
    <property type="match status" value="1"/>
</dbReference>
<keyword evidence="2" id="KW-0560">Oxidoreductase</keyword>
<organism evidence="4 5">
    <name type="scientific">Clostridium sardiniense</name>
    <name type="common">Clostridium absonum</name>
    <dbReference type="NCBI Taxonomy" id="29369"/>
    <lineage>
        <taxon>Bacteria</taxon>
        <taxon>Bacillati</taxon>
        <taxon>Bacillota</taxon>
        <taxon>Clostridia</taxon>
        <taxon>Eubacteriales</taxon>
        <taxon>Clostridiaceae</taxon>
        <taxon>Clostridium</taxon>
    </lineage>
</organism>
<evidence type="ECO:0000256" key="1">
    <source>
        <dbReference type="ARBA" id="ARBA00007118"/>
    </source>
</evidence>
<dbReference type="Pfam" id="PF00881">
    <property type="entry name" value="Nitroreductase"/>
    <property type="match status" value="2"/>
</dbReference>
<proteinExistence type="inferred from homology"/>
<feature type="domain" description="Nitroreductase" evidence="3">
    <location>
        <begin position="7"/>
        <end position="65"/>
    </location>
</feature>
<reference evidence="4 5" key="1">
    <citation type="journal article" date="2021" name="Cell Host Microbe">
        <title>in vivo commensal control of Clostridioides difficile virulence.</title>
        <authorList>
            <person name="Girinathan B.P."/>
            <person name="Dibenedetto N."/>
            <person name="Worley J.N."/>
            <person name="Peltier J."/>
            <person name="Arrieta-Ortiz M.L."/>
            <person name="Rupa Christinal Immanuel S."/>
            <person name="Lavin R."/>
            <person name="Delaney M.L."/>
            <person name="Cummins C."/>
            <person name="Hoffmann M."/>
            <person name="Luo Y."/>
            <person name="Gonzalez-Escalona N."/>
            <person name="Allard M."/>
            <person name="Onderdonk A.B."/>
            <person name="Gerber G.K."/>
            <person name="Sonenshein A.L."/>
            <person name="Baliga N."/>
            <person name="Dupuy B."/>
            <person name="Bry L."/>
        </authorList>
    </citation>
    <scope>NUCLEOTIDE SEQUENCE [LARGE SCALE GENOMIC DNA]</scope>
    <source>
        <strain evidence="4 5">DSM 599</strain>
    </source>
</reference>
<dbReference type="Proteomes" id="UP001299068">
    <property type="component" value="Unassembled WGS sequence"/>
</dbReference>
<protein>
    <submittedName>
        <fullName evidence="4">Nitroreductase family protein</fullName>
    </submittedName>
</protein>
<evidence type="ECO:0000259" key="3">
    <source>
        <dbReference type="Pfam" id="PF00881"/>
    </source>
</evidence>
<sequence length="181" mass="20432">MEFFDVIKKRQSITKYKGDEICKGSLDNMINSAMRSPSWKNRTSFKIIIIDDSKIKEKLSEYVLNKDNKAEEALIEAPMAVVVISQPEKSGEIEGKEFYIADGAIAMEHFILAATAEGYGTMWIGALEEDKVKSLLGIPNDYRIIGISPVGVAAEVKEHNVEKNIRDYVFKNKFNDPYTMN</sequence>
<dbReference type="InterPro" id="IPR000415">
    <property type="entry name" value="Nitroreductase-like"/>
</dbReference>
<dbReference type="PANTHER" id="PTHR43673:SF10">
    <property type="entry name" value="NADH DEHYDROGENASE_NAD(P)H NITROREDUCTASE XCC3605-RELATED"/>
    <property type="match status" value="1"/>
</dbReference>
<dbReference type="SUPFAM" id="SSF55469">
    <property type="entry name" value="FMN-dependent nitroreductase-like"/>
    <property type="match status" value="1"/>
</dbReference>
<keyword evidence="5" id="KW-1185">Reference proteome</keyword>
<comment type="similarity">
    <text evidence="1">Belongs to the nitroreductase family.</text>
</comment>
<dbReference type="EMBL" id="JAIKTU010000004">
    <property type="protein sequence ID" value="MBY0754876.1"/>
    <property type="molecule type" value="Genomic_DNA"/>
</dbReference>
<gene>
    <name evidence="4" type="ORF">K5V21_05345</name>
</gene>
<evidence type="ECO:0000313" key="4">
    <source>
        <dbReference type="EMBL" id="MBY0754876.1"/>
    </source>
</evidence>
<dbReference type="PANTHER" id="PTHR43673">
    <property type="entry name" value="NAD(P)H NITROREDUCTASE YDGI-RELATED"/>
    <property type="match status" value="1"/>
</dbReference>